<organism evidence="1 2">
    <name type="scientific">Arxiozyma heterogenica</name>
    <dbReference type="NCBI Taxonomy" id="278026"/>
    <lineage>
        <taxon>Eukaryota</taxon>
        <taxon>Fungi</taxon>
        <taxon>Dikarya</taxon>
        <taxon>Ascomycota</taxon>
        <taxon>Saccharomycotina</taxon>
        <taxon>Saccharomycetes</taxon>
        <taxon>Saccharomycetales</taxon>
        <taxon>Saccharomycetaceae</taxon>
        <taxon>Arxiozyma</taxon>
    </lineage>
</organism>
<protein>
    <submittedName>
        <fullName evidence="1">Uncharacterized protein</fullName>
    </submittedName>
</protein>
<evidence type="ECO:0000313" key="1">
    <source>
        <dbReference type="EMBL" id="KAK5782413.1"/>
    </source>
</evidence>
<proteinExistence type="predicted"/>
<gene>
    <name evidence="1" type="ORF">RI543_000350</name>
</gene>
<evidence type="ECO:0000313" key="2">
    <source>
        <dbReference type="Proteomes" id="UP001306508"/>
    </source>
</evidence>
<accession>A0AAN7WUD2</accession>
<dbReference type="Proteomes" id="UP001306508">
    <property type="component" value="Unassembled WGS sequence"/>
</dbReference>
<name>A0AAN7WUD2_9SACH</name>
<dbReference type="EMBL" id="JAWIZZ010000006">
    <property type="protein sequence ID" value="KAK5782413.1"/>
    <property type="molecule type" value="Genomic_DNA"/>
</dbReference>
<sequence length="273" mass="32671">MENRTKKFSQESIHRIKGNYLLDTSLLSRSQVNSGLNGLIANQRERERLFYDIVHTDNIEVKEHGLRKLREIIISVFESQKNNSAFIDLVKSCYQLTYEIFLEEQKYVQIGGIVFPFLINNMPELAYTMGFVELYILYLSHWELNLFKSIDILKQCKTLLSKQQYQYLLRMVLIFSQDIEPPNMWFQLLKFYNSNKLIMDFLNKTKIVQKVQFRCLDMCQRSYNQLSFDVFKQTWLQHVPLDATVETKARKRYLFEKLSNDSEMIYFKKRPVS</sequence>
<comment type="caution">
    <text evidence="1">The sequence shown here is derived from an EMBL/GenBank/DDBJ whole genome shotgun (WGS) entry which is preliminary data.</text>
</comment>
<keyword evidence="2" id="KW-1185">Reference proteome</keyword>
<dbReference type="AlphaFoldDB" id="A0AAN7WUD2"/>
<reference evidence="2" key="1">
    <citation type="submission" date="2023-07" db="EMBL/GenBank/DDBJ databases">
        <title>A draft genome of Kazachstania heterogenica Y-27499.</title>
        <authorList>
            <person name="Donic C."/>
            <person name="Kralova J.S."/>
            <person name="Fidel L."/>
            <person name="Ben-Dor S."/>
            <person name="Jung S."/>
        </authorList>
    </citation>
    <scope>NUCLEOTIDE SEQUENCE [LARGE SCALE GENOMIC DNA]</scope>
    <source>
        <strain evidence="2">Y27499</strain>
    </source>
</reference>